<dbReference type="Proteomes" id="UP000287033">
    <property type="component" value="Unassembled WGS sequence"/>
</dbReference>
<organism evidence="2 3">
    <name type="scientific">Chiloscyllium punctatum</name>
    <name type="common">Brownbanded bambooshark</name>
    <name type="synonym">Hemiscyllium punctatum</name>
    <dbReference type="NCBI Taxonomy" id="137246"/>
    <lineage>
        <taxon>Eukaryota</taxon>
        <taxon>Metazoa</taxon>
        <taxon>Chordata</taxon>
        <taxon>Craniata</taxon>
        <taxon>Vertebrata</taxon>
        <taxon>Chondrichthyes</taxon>
        <taxon>Elasmobranchii</taxon>
        <taxon>Galeomorphii</taxon>
        <taxon>Galeoidea</taxon>
        <taxon>Orectolobiformes</taxon>
        <taxon>Hemiscylliidae</taxon>
        <taxon>Chiloscyllium</taxon>
    </lineage>
</organism>
<evidence type="ECO:0000313" key="2">
    <source>
        <dbReference type="EMBL" id="GCC18341.1"/>
    </source>
</evidence>
<gene>
    <name evidence="2" type="ORF">chiPu_0022532</name>
</gene>
<evidence type="ECO:0000313" key="3">
    <source>
        <dbReference type="Proteomes" id="UP000287033"/>
    </source>
</evidence>
<feature type="chain" id="PRO_5019109056" description="Cathepsin propeptide inhibitor domain-containing protein" evidence="1">
    <location>
        <begin position="21"/>
        <end position="54"/>
    </location>
</feature>
<feature type="signal peptide" evidence="1">
    <location>
        <begin position="1"/>
        <end position="20"/>
    </location>
</feature>
<reference evidence="2 3" key="1">
    <citation type="journal article" date="2018" name="Nat. Ecol. Evol.">
        <title>Shark genomes provide insights into elasmobranch evolution and the origin of vertebrates.</title>
        <authorList>
            <person name="Hara Y"/>
            <person name="Yamaguchi K"/>
            <person name="Onimaru K"/>
            <person name="Kadota M"/>
            <person name="Koyanagi M"/>
            <person name="Keeley SD"/>
            <person name="Tatsumi K"/>
            <person name="Tanaka K"/>
            <person name="Motone F"/>
            <person name="Kageyama Y"/>
            <person name="Nozu R"/>
            <person name="Adachi N"/>
            <person name="Nishimura O"/>
            <person name="Nakagawa R"/>
            <person name="Tanegashima C"/>
            <person name="Kiyatake I"/>
            <person name="Matsumoto R"/>
            <person name="Murakumo K"/>
            <person name="Nishida K"/>
            <person name="Terakita A"/>
            <person name="Kuratani S"/>
            <person name="Sato K"/>
            <person name="Hyodo S Kuraku.S."/>
        </authorList>
    </citation>
    <scope>NUCLEOTIDE SEQUENCE [LARGE SCALE GENOMIC DNA]</scope>
</reference>
<proteinExistence type="predicted"/>
<protein>
    <recommendedName>
        <fullName evidence="4">Cathepsin propeptide inhibitor domain-containing protein</fullName>
    </recommendedName>
</protein>
<keyword evidence="3" id="KW-1185">Reference proteome</keyword>
<sequence>MFQLGVTCLVLSSCLHLAAAHTIDTALQIDDEGAMRAQFEDFKVKYKKEYDNEE</sequence>
<evidence type="ECO:0008006" key="4">
    <source>
        <dbReference type="Google" id="ProtNLM"/>
    </source>
</evidence>
<dbReference type="AlphaFoldDB" id="A0A401RJL4"/>
<feature type="non-terminal residue" evidence="2">
    <location>
        <position position="54"/>
    </location>
</feature>
<keyword evidence="1" id="KW-0732">Signal</keyword>
<accession>A0A401RJL4</accession>
<name>A0A401RJL4_CHIPU</name>
<dbReference type="EMBL" id="BEZZ01008606">
    <property type="protein sequence ID" value="GCC18341.1"/>
    <property type="molecule type" value="Genomic_DNA"/>
</dbReference>
<comment type="caution">
    <text evidence="2">The sequence shown here is derived from an EMBL/GenBank/DDBJ whole genome shotgun (WGS) entry which is preliminary data.</text>
</comment>
<evidence type="ECO:0000256" key="1">
    <source>
        <dbReference type="SAM" id="SignalP"/>
    </source>
</evidence>